<comment type="similarity">
    <text evidence="2 6">Belongs to the FPP/GGPP synthase family.</text>
</comment>
<evidence type="ECO:0000313" key="8">
    <source>
        <dbReference type="Proteomes" id="UP000326979"/>
    </source>
</evidence>
<dbReference type="SUPFAM" id="SSF48576">
    <property type="entry name" value="Terpenoid synthases"/>
    <property type="match status" value="1"/>
</dbReference>
<dbReference type="CDD" id="cd00685">
    <property type="entry name" value="Trans_IPPS_HT"/>
    <property type="match status" value="1"/>
</dbReference>
<dbReference type="Gene3D" id="1.10.600.10">
    <property type="entry name" value="Farnesyl Diphosphate Synthase"/>
    <property type="match status" value="1"/>
</dbReference>
<dbReference type="OrthoDB" id="4497239at2"/>
<dbReference type="EMBL" id="VJZE01000075">
    <property type="protein sequence ID" value="MPY40957.1"/>
    <property type="molecule type" value="Genomic_DNA"/>
</dbReference>
<gene>
    <name evidence="7" type="ORF">FNH04_13900</name>
</gene>
<dbReference type="SFLD" id="SFLDS00005">
    <property type="entry name" value="Isoprenoid_Synthase_Type_I"/>
    <property type="match status" value="1"/>
</dbReference>
<comment type="caution">
    <text evidence="7">The sequence shown here is derived from an EMBL/GenBank/DDBJ whole genome shotgun (WGS) entry which is preliminary data.</text>
</comment>
<proteinExistence type="inferred from homology"/>
<protein>
    <submittedName>
        <fullName evidence="7">Polyprenyl synthetase family protein</fullName>
    </submittedName>
</protein>
<dbReference type="Proteomes" id="UP000326979">
    <property type="component" value="Unassembled WGS sequence"/>
</dbReference>
<dbReference type="Pfam" id="PF00348">
    <property type="entry name" value="polyprenyl_synt"/>
    <property type="match status" value="1"/>
</dbReference>
<sequence length="353" mass="37114">MLNPARLGLTLPDETLPERLETAIATAGHCPEPWLDSGLGPLLTRAGKRLRPALVFAAAGCGTAMDLAKAVSCAAAVELIHLSSLVHDDLMDDADSRGGVQTLHVSMGLEAAVLGGDHLMAAGGRLASAVSAAAADTCLEAYADMCTGQARETANRFRTDVTVDGYLHAVNGKTAAVMRASCKLGGLCGGLPDTQVDALARFGESLGMLFQLVDDLMDVVSTEQLWSKPVEHDLANGVYTVCVLAAIRQQPVRMRALLGPGMTPEQVSEAYALARQYGVPTAMDLIERYLREADRAMAALPSSPARSQLAALPRRYVTNVLERLVDPRYRTLLAAASAAATRPGPADSVGVLV</sequence>
<dbReference type="RefSeq" id="WP_152783952.1">
    <property type="nucleotide sequence ID" value="NZ_BAABEQ010000007.1"/>
</dbReference>
<dbReference type="PROSITE" id="PS00444">
    <property type="entry name" value="POLYPRENYL_SYNTHASE_2"/>
    <property type="match status" value="1"/>
</dbReference>
<dbReference type="GO" id="GO:0008299">
    <property type="term" value="P:isoprenoid biosynthetic process"/>
    <property type="evidence" value="ECO:0007669"/>
    <property type="project" value="InterPro"/>
</dbReference>
<organism evidence="7 8">
    <name type="scientific">Streptomyces phyllanthi</name>
    <dbReference type="NCBI Taxonomy" id="1803180"/>
    <lineage>
        <taxon>Bacteria</taxon>
        <taxon>Bacillati</taxon>
        <taxon>Actinomycetota</taxon>
        <taxon>Actinomycetes</taxon>
        <taxon>Kitasatosporales</taxon>
        <taxon>Streptomycetaceae</taxon>
        <taxon>Streptomyces</taxon>
    </lineage>
</organism>
<dbReference type="InterPro" id="IPR000092">
    <property type="entry name" value="Polyprenyl_synt"/>
</dbReference>
<evidence type="ECO:0000256" key="4">
    <source>
        <dbReference type="ARBA" id="ARBA00022723"/>
    </source>
</evidence>
<name>A0A5N8W0C8_9ACTN</name>
<evidence type="ECO:0000256" key="2">
    <source>
        <dbReference type="ARBA" id="ARBA00006706"/>
    </source>
</evidence>
<evidence type="ECO:0000313" key="7">
    <source>
        <dbReference type="EMBL" id="MPY40957.1"/>
    </source>
</evidence>
<accession>A0A5N8W0C8</accession>
<evidence type="ECO:0000256" key="1">
    <source>
        <dbReference type="ARBA" id="ARBA00001946"/>
    </source>
</evidence>
<comment type="cofactor">
    <cofactor evidence="1">
        <name>Mg(2+)</name>
        <dbReference type="ChEBI" id="CHEBI:18420"/>
    </cofactor>
</comment>
<keyword evidence="4" id="KW-0479">Metal-binding</keyword>
<dbReference type="PANTHER" id="PTHR12001">
    <property type="entry name" value="GERANYLGERANYL PYROPHOSPHATE SYNTHASE"/>
    <property type="match status" value="1"/>
</dbReference>
<keyword evidence="5" id="KW-0460">Magnesium</keyword>
<reference evidence="7 8" key="1">
    <citation type="submission" date="2019-07" db="EMBL/GenBank/DDBJ databases">
        <title>New species of Amycolatopsis and Streptomyces.</title>
        <authorList>
            <person name="Duangmal K."/>
            <person name="Teo W.F.A."/>
            <person name="Lipun K."/>
        </authorList>
    </citation>
    <scope>NUCLEOTIDE SEQUENCE [LARGE SCALE GENOMIC DNA]</scope>
    <source>
        <strain evidence="7 8">TISTR 2346</strain>
    </source>
</reference>
<dbReference type="PANTHER" id="PTHR12001:SF69">
    <property type="entry name" value="ALL TRANS-POLYPRENYL-DIPHOSPHATE SYNTHASE PDSS1"/>
    <property type="match status" value="1"/>
</dbReference>
<dbReference type="InterPro" id="IPR008949">
    <property type="entry name" value="Isoprenoid_synthase_dom_sf"/>
</dbReference>
<dbReference type="GO" id="GO:0046872">
    <property type="term" value="F:metal ion binding"/>
    <property type="evidence" value="ECO:0007669"/>
    <property type="project" value="UniProtKB-KW"/>
</dbReference>
<evidence type="ECO:0000256" key="6">
    <source>
        <dbReference type="RuleBase" id="RU004466"/>
    </source>
</evidence>
<keyword evidence="3 6" id="KW-0808">Transferase</keyword>
<evidence type="ECO:0000256" key="3">
    <source>
        <dbReference type="ARBA" id="ARBA00022679"/>
    </source>
</evidence>
<dbReference type="GO" id="GO:0004659">
    <property type="term" value="F:prenyltransferase activity"/>
    <property type="evidence" value="ECO:0007669"/>
    <property type="project" value="InterPro"/>
</dbReference>
<dbReference type="InterPro" id="IPR033749">
    <property type="entry name" value="Polyprenyl_synt_CS"/>
</dbReference>
<evidence type="ECO:0000256" key="5">
    <source>
        <dbReference type="ARBA" id="ARBA00022842"/>
    </source>
</evidence>
<dbReference type="AlphaFoldDB" id="A0A5N8W0C8"/>
<keyword evidence="8" id="KW-1185">Reference proteome</keyword>